<sequence length="78" mass="9087">MGTTHYSQQQLLELIKERCDSFLEDIEYLGVNDQGYPLFSAFDAIHKREIIIRVVENRLEADYGYGYQTVITTIPVEE</sequence>
<dbReference type="RefSeq" id="WP_380026006.1">
    <property type="nucleotide sequence ID" value="NZ_JBHSHC010000096.1"/>
</dbReference>
<gene>
    <name evidence="1" type="ORF">ACFO8Q_12075</name>
</gene>
<name>A0ABV9Q5X2_9BACL</name>
<protein>
    <submittedName>
        <fullName evidence="1">Uncharacterized protein</fullName>
    </submittedName>
</protein>
<evidence type="ECO:0000313" key="1">
    <source>
        <dbReference type="EMBL" id="MFC4768087.1"/>
    </source>
</evidence>
<keyword evidence="2" id="KW-1185">Reference proteome</keyword>
<dbReference type="Proteomes" id="UP001596002">
    <property type="component" value="Unassembled WGS sequence"/>
</dbReference>
<dbReference type="EMBL" id="JBHSHC010000096">
    <property type="protein sequence ID" value="MFC4768087.1"/>
    <property type="molecule type" value="Genomic_DNA"/>
</dbReference>
<organism evidence="1 2">
    <name type="scientific">Effusibacillus consociatus</name>
    <dbReference type="NCBI Taxonomy" id="1117041"/>
    <lineage>
        <taxon>Bacteria</taxon>
        <taxon>Bacillati</taxon>
        <taxon>Bacillota</taxon>
        <taxon>Bacilli</taxon>
        <taxon>Bacillales</taxon>
        <taxon>Alicyclobacillaceae</taxon>
        <taxon>Effusibacillus</taxon>
    </lineage>
</organism>
<accession>A0ABV9Q5X2</accession>
<proteinExistence type="predicted"/>
<evidence type="ECO:0000313" key="2">
    <source>
        <dbReference type="Proteomes" id="UP001596002"/>
    </source>
</evidence>
<comment type="caution">
    <text evidence="1">The sequence shown here is derived from an EMBL/GenBank/DDBJ whole genome shotgun (WGS) entry which is preliminary data.</text>
</comment>
<reference evidence="2" key="1">
    <citation type="journal article" date="2019" name="Int. J. Syst. Evol. Microbiol.">
        <title>The Global Catalogue of Microorganisms (GCM) 10K type strain sequencing project: providing services to taxonomists for standard genome sequencing and annotation.</title>
        <authorList>
            <consortium name="The Broad Institute Genomics Platform"/>
            <consortium name="The Broad Institute Genome Sequencing Center for Infectious Disease"/>
            <person name="Wu L."/>
            <person name="Ma J."/>
        </authorList>
    </citation>
    <scope>NUCLEOTIDE SEQUENCE [LARGE SCALE GENOMIC DNA]</scope>
    <source>
        <strain evidence="2">WYCCWR 12678</strain>
    </source>
</reference>